<dbReference type="CDD" id="cd19961">
    <property type="entry name" value="EcYidC-like_peri"/>
    <property type="match status" value="1"/>
</dbReference>
<evidence type="ECO:0000256" key="8">
    <source>
        <dbReference type="ARBA" id="ARBA00022989"/>
    </source>
</evidence>
<feature type="transmembrane region" description="Helical" evidence="13">
    <location>
        <begin position="728"/>
        <end position="751"/>
    </location>
</feature>
<feature type="region of interest" description="Disordered" evidence="14">
    <location>
        <begin position="794"/>
        <end position="823"/>
    </location>
</feature>
<comment type="subcellular location">
    <subcellularLocation>
        <location evidence="1">Cell inner membrane</location>
        <topology evidence="1">Multi-pass membrane protein</topology>
    </subcellularLocation>
    <subcellularLocation>
        <location evidence="13">Cell membrane</location>
        <topology evidence="13">Multi-pass membrane protein</topology>
    </subcellularLocation>
</comment>
<dbReference type="Gene3D" id="2.70.98.90">
    <property type="match status" value="1"/>
</dbReference>
<sequence>MERRLFTFIITSTAFFFVYFTLRSMLLPEPPKVEPNAAAEVAEMDDPAAEDAESTEDSSENASETDVADANDAAVDVVPSDRTETPTWVTLGSMDPTSGHRMLITLTSRGGAVERIELTEREPNSTDLKYRRVDIRTGYLGYFAATSDSEFDGVTVNVVGPGTPADVAGVKVGDIITMVNGKPIVYREDINASLLKTKPGKTIEMTVLRKEDPNSEPTEVTISVKLGEHPLDLIRLARDGGDDQVKGNLTRLSCLMTLSQVNRKKIEIGKQSIEGVADPAEMVWSVQTADGVAVDGVAVDGVGEGSQDAAEQVTFKLNLTAAELAKAKGQAVELTRTYRLPKSSYVVDMDVEVRNRGDQPQDLAYRLAGPNGVTMEGWWYSNKITPNWGGAAARDIAYKTAADGRQFISGYSLLKRAKKTPEDADQTIFAPDTGEKSQALKYIGIDAQYFVAAYLPPESDEFLNTFARATAEIVADSDAIERHRERAVNVSFYLNSETATLAPDEAIRQNLRMFVGPKDPEVVAPYGLGEVIYYGWFSYFANLLAGLLHFLASVIGNYAISIIVLTVLVRGAMFPLSRKAAVNAQRMQELAPELKKISEQYKDDMEGRMKAQRELQARVGFNPMAGCLPMFFQLPIFIGLYRALSVDIELRQKTLSSMTNWASNLAGPDMLTYWGDWMWDYLSGRGTGWLGPYFNILPVIVVGLFLLQQKLFMPPATDEQTAMTQKMMNIMTLMMGLFFFRVPAGLCLYFITSSLWGICERVLVKKTLPKGKHFDLSTVDGTVVASGKKKPTLAERIRDQVNKPEVKAERPNKRRRPDIKKKK</sequence>
<keyword evidence="10 13" id="KW-0143">Chaperone</keyword>
<dbReference type="OrthoDB" id="9780552at2"/>
<proteinExistence type="inferred from homology"/>
<dbReference type="InterPro" id="IPR047196">
    <property type="entry name" value="YidC_ALB_C"/>
</dbReference>
<dbReference type="Pfam" id="PF14849">
    <property type="entry name" value="YidC_periplas"/>
    <property type="match status" value="1"/>
</dbReference>
<evidence type="ECO:0000256" key="7">
    <source>
        <dbReference type="ARBA" id="ARBA00022927"/>
    </source>
</evidence>
<evidence type="ECO:0000256" key="6">
    <source>
        <dbReference type="ARBA" id="ARBA00022692"/>
    </source>
</evidence>
<evidence type="ECO:0000313" key="17">
    <source>
        <dbReference type="Proteomes" id="UP000315010"/>
    </source>
</evidence>
<name>A0A5C5YZS7_9BACT</name>
<accession>A0A5C5YZS7</accession>
<evidence type="ECO:0000256" key="3">
    <source>
        <dbReference type="ARBA" id="ARBA00015325"/>
    </source>
</evidence>
<dbReference type="InterPro" id="IPR001478">
    <property type="entry name" value="PDZ"/>
</dbReference>
<keyword evidence="8 13" id="KW-1133">Transmembrane helix</keyword>
<evidence type="ECO:0000256" key="11">
    <source>
        <dbReference type="ARBA" id="ARBA00033245"/>
    </source>
</evidence>
<evidence type="ECO:0000256" key="5">
    <source>
        <dbReference type="ARBA" id="ARBA00022475"/>
    </source>
</evidence>
<evidence type="ECO:0000256" key="12">
    <source>
        <dbReference type="ARBA" id="ARBA00033342"/>
    </source>
</evidence>
<organism evidence="16 17">
    <name type="scientific">Novipirellula herctigrandis</name>
    <dbReference type="NCBI Taxonomy" id="2527986"/>
    <lineage>
        <taxon>Bacteria</taxon>
        <taxon>Pseudomonadati</taxon>
        <taxon>Planctomycetota</taxon>
        <taxon>Planctomycetia</taxon>
        <taxon>Pirellulales</taxon>
        <taxon>Pirellulaceae</taxon>
        <taxon>Novipirellula</taxon>
    </lineage>
</organism>
<dbReference type="PROSITE" id="PS50106">
    <property type="entry name" value="PDZ"/>
    <property type="match status" value="1"/>
</dbReference>
<feature type="transmembrane region" description="Helical" evidence="13">
    <location>
        <begin position="689"/>
        <end position="707"/>
    </location>
</feature>
<dbReference type="GO" id="GO:0032977">
    <property type="term" value="F:membrane insertase activity"/>
    <property type="evidence" value="ECO:0007669"/>
    <property type="project" value="InterPro"/>
</dbReference>
<keyword evidence="7 13" id="KW-0653">Protein transport</keyword>
<feature type="compositionally biased region" description="Low complexity" evidence="14">
    <location>
        <begin position="60"/>
        <end position="75"/>
    </location>
</feature>
<evidence type="ECO:0000256" key="14">
    <source>
        <dbReference type="SAM" id="MobiDB-lite"/>
    </source>
</evidence>
<feature type="compositionally biased region" description="Basic and acidic residues" evidence="14">
    <location>
        <begin position="794"/>
        <end position="811"/>
    </location>
</feature>
<evidence type="ECO:0000256" key="4">
    <source>
        <dbReference type="ARBA" id="ARBA00022448"/>
    </source>
</evidence>
<comment type="function">
    <text evidence="13">Required for the insertion and/or proper folding and/or complex formation of integral membrane proteins into the membrane. Involved in integration of membrane proteins that insert both dependently and independently of the Sec translocase complex, as well as at least some lipoproteins. Aids folding of multispanning membrane proteins.</text>
</comment>
<feature type="domain" description="PDZ" evidence="15">
    <location>
        <begin position="127"/>
        <end position="211"/>
    </location>
</feature>
<dbReference type="InterPro" id="IPR028053">
    <property type="entry name" value="Membr_insert_YidC_N"/>
</dbReference>
<evidence type="ECO:0000256" key="1">
    <source>
        <dbReference type="ARBA" id="ARBA00004429"/>
    </source>
</evidence>
<dbReference type="GO" id="GO:0005886">
    <property type="term" value="C:plasma membrane"/>
    <property type="evidence" value="ECO:0007669"/>
    <property type="project" value="UniProtKB-SubCell"/>
</dbReference>
<dbReference type="Proteomes" id="UP000315010">
    <property type="component" value="Unassembled WGS sequence"/>
</dbReference>
<evidence type="ECO:0000313" key="16">
    <source>
        <dbReference type="EMBL" id="TWT80077.1"/>
    </source>
</evidence>
<keyword evidence="9 13" id="KW-0472">Membrane</keyword>
<comment type="caution">
    <text evidence="16">The sequence shown here is derived from an EMBL/GenBank/DDBJ whole genome shotgun (WGS) entry which is preliminary data.</text>
</comment>
<dbReference type="InterPro" id="IPR019998">
    <property type="entry name" value="Membr_insert_YidC"/>
</dbReference>
<dbReference type="HAMAP" id="MF_01810">
    <property type="entry name" value="YidC_type1"/>
    <property type="match status" value="1"/>
</dbReference>
<dbReference type="NCBIfam" id="TIGR03592">
    <property type="entry name" value="yidC_oxa1_cterm"/>
    <property type="match status" value="1"/>
</dbReference>
<comment type="subunit">
    <text evidence="13">Interacts with the Sec translocase complex via SecD. Specifically interacts with transmembrane segments of nascent integral membrane proteins during membrane integration.</text>
</comment>
<dbReference type="Gene3D" id="2.30.42.10">
    <property type="match status" value="1"/>
</dbReference>
<dbReference type="InterPro" id="IPR036034">
    <property type="entry name" value="PDZ_sf"/>
</dbReference>
<dbReference type="Pfam" id="PF13180">
    <property type="entry name" value="PDZ_2"/>
    <property type="match status" value="1"/>
</dbReference>
<evidence type="ECO:0000256" key="10">
    <source>
        <dbReference type="ARBA" id="ARBA00023186"/>
    </source>
</evidence>
<keyword evidence="6 13" id="KW-0812">Transmembrane</keyword>
<feature type="region of interest" description="Disordered" evidence="14">
    <location>
        <begin position="44"/>
        <end position="75"/>
    </location>
</feature>
<dbReference type="Pfam" id="PF02096">
    <property type="entry name" value="60KD_IMP"/>
    <property type="match status" value="1"/>
</dbReference>
<dbReference type="SUPFAM" id="SSF50156">
    <property type="entry name" value="PDZ domain-like"/>
    <property type="match status" value="1"/>
</dbReference>
<dbReference type="InterPro" id="IPR028055">
    <property type="entry name" value="YidC/Oxa/ALB_C"/>
</dbReference>
<keyword evidence="17" id="KW-1185">Reference proteome</keyword>
<dbReference type="SMART" id="SM00228">
    <property type="entry name" value="PDZ"/>
    <property type="match status" value="1"/>
</dbReference>
<protein>
    <recommendedName>
        <fullName evidence="3 13">Membrane protein insertase YidC</fullName>
    </recommendedName>
    <alternativeName>
        <fullName evidence="12 13">Foldase YidC</fullName>
    </alternativeName>
    <alternativeName>
        <fullName evidence="11 13">Membrane integrase YidC</fullName>
    </alternativeName>
    <alternativeName>
        <fullName evidence="13">Membrane protein YidC</fullName>
    </alternativeName>
</protein>
<feature type="transmembrane region" description="Helical" evidence="13">
    <location>
        <begin position="6"/>
        <end position="22"/>
    </location>
</feature>
<dbReference type="GO" id="GO:0051205">
    <property type="term" value="P:protein insertion into membrane"/>
    <property type="evidence" value="ECO:0007669"/>
    <property type="project" value="TreeGrafter"/>
</dbReference>
<dbReference type="PANTHER" id="PTHR12428">
    <property type="entry name" value="OXA1"/>
    <property type="match status" value="1"/>
</dbReference>
<dbReference type="InterPro" id="IPR038221">
    <property type="entry name" value="YidC_periplasmic_sf"/>
</dbReference>
<feature type="compositionally biased region" description="Basic residues" evidence="14">
    <location>
        <begin position="812"/>
        <end position="823"/>
    </location>
</feature>
<dbReference type="AlphaFoldDB" id="A0A5C5YZS7"/>
<keyword evidence="4 13" id="KW-0813">Transport</keyword>
<dbReference type="InterPro" id="IPR001708">
    <property type="entry name" value="YidC/ALB3/OXA1/COX18"/>
</dbReference>
<reference evidence="16 17" key="1">
    <citation type="submission" date="2019-02" db="EMBL/GenBank/DDBJ databases">
        <title>Deep-cultivation of Planctomycetes and their phenomic and genomic characterization uncovers novel biology.</title>
        <authorList>
            <person name="Wiegand S."/>
            <person name="Jogler M."/>
            <person name="Boedeker C."/>
            <person name="Pinto D."/>
            <person name="Vollmers J."/>
            <person name="Rivas-Marin E."/>
            <person name="Kohn T."/>
            <person name="Peeters S.H."/>
            <person name="Heuer A."/>
            <person name="Rast P."/>
            <person name="Oberbeckmann S."/>
            <person name="Bunk B."/>
            <person name="Jeske O."/>
            <person name="Meyerdierks A."/>
            <person name="Storesund J.E."/>
            <person name="Kallscheuer N."/>
            <person name="Luecker S."/>
            <person name="Lage O.M."/>
            <person name="Pohl T."/>
            <person name="Merkel B.J."/>
            <person name="Hornburger P."/>
            <person name="Mueller R.-W."/>
            <person name="Bruemmer F."/>
            <person name="Labrenz M."/>
            <person name="Spormann A.M."/>
            <person name="Op Den Camp H."/>
            <person name="Overmann J."/>
            <person name="Amann R."/>
            <person name="Jetten M.S.M."/>
            <person name="Mascher T."/>
            <person name="Medema M.H."/>
            <person name="Devos D.P."/>
            <person name="Kaster A.-K."/>
            <person name="Ovreas L."/>
            <person name="Rohde M."/>
            <person name="Galperin M.Y."/>
            <person name="Jogler C."/>
        </authorList>
    </citation>
    <scope>NUCLEOTIDE SEQUENCE [LARGE SCALE GENOMIC DNA]</scope>
    <source>
        <strain evidence="16 17">CA13</strain>
    </source>
</reference>
<gene>
    <name evidence="13 16" type="primary">yidC</name>
    <name evidence="16" type="ORF">CA13_14900</name>
</gene>
<feature type="transmembrane region" description="Helical" evidence="13">
    <location>
        <begin position="547"/>
        <end position="569"/>
    </location>
</feature>
<keyword evidence="5 13" id="KW-1003">Cell membrane</keyword>
<dbReference type="CDD" id="cd20070">
    <property type="entry name" value="5TM_YidC_Alb3"/>
    <property type="match status" value="1"/>
</dbReference>
<dbReference type="RefSeq" id="WP_146395169.1">
    <property type="nucleotide sequence ID" value="NZ_SJPJ01000001.1"/>
</dbReference>
<evidence type="ECO:0000256" key="9">
    <source>
        <dbReference type="ARBA" id="ARBA00023136"/>
    </source>
</evidence>
<comment type="similarity">
    <text evidence="2 13">Belongs to the OXA1/ALB3/YidC family. Type 1 subfamily.</text>
</comment>
<dbReference type="EMBL" id="SJPJ01000001">
    <property type="protein sequence ID" value="TWT80077.1"/>
    <property type="molecule type" value="Genomic_DNA"/>
</dbReference>
<evidence type="ECO:0000256" key="13">
    <source>
        <dbReference type="HAMAP-Rule" id="MF_01810"/>
    </source>
</evidence>
<feature type="compositionally biased region" description="Acidic residues" evidence="14">
    <location>
        <begin position="44"/>
        <end position="59"/>
    </location>
</feature>
<dbReference type="PANTHER" id="PTHR12428:SF65">
    <property type="entry name" value="CYTOCHROME C OXIDASE ASSEMBLY PROTEIN COX18, MITOCHONDRIAL"/>
    <property type="match status" value="1"/>
</dbReference>
<dbReference type="GO" id="GO:0015031">
    <property type="term" value="P:protein transport"/>
    <property type="evidence" value="ECO:0007669"/>
    <property type="project" value="UniProtKB-KW"/>
</dbReference>
<feature type="transmembrane region" description="Helical" evidence="13">
    <location>
        <begin position="619"/>
        <end position="641"/>
    </location>
</feature>
<evidence type="ECO:0000259" key="15">
    <source>
        <dbReference type="PROSITE" id="PS50106"/>
    </source>
</evidence>
<evidence type="ECO:0000256" key="2">
    <source>
        <dbReference type="ARBA" id="ARBA00010527"/>
    </source>
</evidence>